<evidence type="ECO:0000313" key="2">
    <source>
        <dbReference type="EMBL" id="AVQ02143.1"/>
    </source>
</evidence>
<gene>
    <name evidence="2" type="ORF">B7G68_09955</name>
</gene>
<proteinExistence type="predicted"/>
<evidence type="ECO:0000313" key="3">
    <source>
        <dbReference type="Proteomes" id="UP000240527"/>
    </source>
</evidence>
<dbReference type="Gene3D" id="3.30.160.170">
    <property type="entry name" value="FlaG-like"/>
    <property type="match status" value="1"/>
</dbReference>
<protein>
    <recommendedName>
        <fullName evidence="4">Flagellar protein FlaG</fullName>
    </recommendedName>
</protein>
<dbReference type="SUPFAM" id="SSF160214">
    <property type="entry name" value="FlaG-like"/>
    <property type="match status" value="1"/>
</dbReference>
<evidence type="ECO:0000256" key="1">
    <source>
        <dbReference type="SAM" id="MobiDB-lite"/>
    </source>
</evidence>
<reference evidence="2 3" key="1">
    <citation type="journal article" date="2015" name="Biotechnol. Bioeng.">
        <title>Genome sequence and phenotypic characterization of Caulobacter segnis.</title>
        <authorList>
            <person name="Patel S."/>
            <person name="Fletcher B."/>
            <person name="Scott D.C."/>
            <person name="Ely B."/>
        </authorList>
    </citation>
    <scope>NUCLEOTIDE SEQUENCE [LARGE SCALE GENOMIC DNA]</scope>
    <source>
        <strain evidence="2 3">TK0059</strain>
    </source>
</reference>
<dbReference type="InterPro" id="IPR035924">
    <property type="entry name" value="FlaG-like_sf"/>
</dbReference>
<accession>A0ABN5IUQ5</accession>
<dbReference type="RefSeq" id="WP_013079070.1">
    <property type="nucleotide sequence ID" value="NZ_CP027850.1"/>
</dbReference>
<dbReference type="EMBL" id="CP027850">
    <property type="protein sequence ID" value="AVQ02143.1"/>
    <property type="molecule type" value="Genomic_DNA"/>
</dbReference>
<feature type="region of interest" description="Disordered" evidence="1">
    <location>
        <begin position="38"/>
        <end position="66"/>
    </location>
</feature>
<dbReference type="Proteomes" id="UP000240527">
    <property type="component" value="Chromosome"/>
</dbReference>
<organism evidence="2 3">
    <name type="scientific">Caulobacter segnis</name>
    <dbReference type="NCBI Taxonomy" id="88688"/>
    <lineage>
        <taxon>Bacteria</taxon>
        <taxon>Pseudomonadati</taxon>
        <taxon>Pseudomonadota</taxon>
        <taxon>Alphaproteobacteria</taxon>
        <taxon>Caulobacterales</taxon>
        <taxon>Caulobacteraceae</taxon>
        <taxon>Caulobacter</taxon>
    </lineage>
</organism>
<name>A0ABN5IUQ5_9CAUL</name>
<sequence>MEPKAALSAIRDFIAPVNAPDPSEGARAVQHQLGAAFGQAQSADVEQAQRVEAKPEAPVDNGPQPGDLRLVIEQNGDTGDYVYKTVDRRTGETLNQFPREEILKLREASRYHSGDVYDGKA</sequence>
<evidence type="ECO:0008006" key="4">
    <source>
        <dbReference type="Google" id="ProtNLM"/>
    </source>
</evidence>
<feature type="compositionally biased region" description="Basic and acidic residues" evidence="1">
    <location>
        <begin position="47"/>
        <end position="57"/>
    </location>
</feature>
<keyword evidence="3" id="KW-1185">Reference proteome</keyword>